<dbReference type="Gene3D" id="3.40.1280.10">
    <property type="match status" value="1"/>
</dbReference>
<evidence type="ECO:0000256" key="1">
    <source>
        <dbReference type="ARBA" id="ARBA00004496"/>
    </source>
</evidence>
<reference evidence="13 14" key="1">
    <citation type="journal article" date="2016" name="Nat. Commun.">
        <title>Thousands of microbial genomes shed light on interconnected biogeochemical processes in an aquifer system.</title>
        <authorList>
            <person name="Anantharaman K."/>
            <person name="Brown C.T."/>
            <person name="Hug L.A."/>
            <person name="Sharon I."/>
            <person name="Castelle C.J."/>
            <person name="Probst A.J."/>
            <person name="Thomas B.C."/>
            <person name="Singh A."/>
            <person name="Wilkins M.J."/>
            <person name="Karaoz U."/>
            <person name="Brodie E.L."/>
            <person name="Williams K.H."/>
            <person name="Hubbard S.S."/>
            <person name="Banfield J.F."/>
        </authorList>
    </citation>
    <scope>NUCLEOTIDE SEQUENCE [LARGE SCALE GENOMIC DNA]</scope>
</reference>
<dbReference type="Pfam" id="PF20260">
    <property type="entry name" value="PUA_4"/>
    <property type="match status" value="1"/>
</dbReference>
<dbReference type="EC" id="2.1.1.193" evidence="10"/>
<dbReference type="PANTHER" id="PTHR30027">
    <property type="entry name" value="RIBOSOMAL RNA SMALL SUBUNIT METHYLTRANSFERASE E"/>
    <property type="match status" value="1"/>
</dbReference>
<evidence type="ECO:0000259" key="11">
    <source>
        <dbReference type="Pfam" id="PF04452"/>
    </source>
</evidence>
<dbReference type="GO" id="GO:0005737">
    <property type="term" value="C:cytoplasm"/>
    <property type="evidence" value="ECO:0007669"/>
    <property type="project" value="UniProtKB-SubCell"/>
</dbReference>
<dbReference type="Proteomes" id="UP000176421">
    <property type="component" value="Unassembled WGS sequence"/>
</dbReference>
<dbReference type="CDD" id="cd18084">
    <property type="entry name" value="RsmE-like"/>
    <property type="match status" value="1"/>
</dbReference>
<dbReference type="PANTHER" id="PTHR30027:SF3">
    <property type="entry name" value="16S RRNA (URACIL(1498)-N(3))-METHYLTRANSFERASE"/>
    <property type="match status" value="1"/>
</dbReference>
<comment type="similarity">
    <text evidence="2 10">Belongs to the RNA methyltransferase RsmE family.</text>
</comment>
<evidence type="ECO:0000256" key="7">
    <source>
        <dbReference type="ARBA" id="ARBA00022691"/>
    </source>
</evidence>
<dbReference type="InterPro" id="IPR029026">
    <property type="entry name" value="tRNA_m1G_MTases_N"/>
</dbReference>
<evidence type="ECO:0000256" key="10">
    <source>
        <dbReference type="PIRNR" id="PIRNR015601"/>
    </source>
</evidence>
<keyword evidence="7 10" id="KW-0949">S-adenosyl-L-methionine</keyword>
<evidence type="ECO:0000256" key="9">
    <source>
        <dbReference type="ARBA" id="ARBA00047944"/>
    </source>
</evidence>
<gene>
    <name evidence="13" type="ORF">A3D35_02970</name>
</gene>
<sequence length="230" mass="26084">MHRFLSHFEGHERNIRIYEKEVVSQMRNVLKLKEGEKVILADGKLNEVLGTIGILGKDFVEIRVEEFYKNKNEAFANVVLYCSVLKKENFELVVQKATEIGVKEIMPIISKRTVKLNLNKSRLEKITKESAEQSGRGMIPILHDVADFNTAIKRASMNDINLFFDGSGKNLKDVSFHGKQRIGIFIGPEGGWDEEELRLAKENNFKIASLGKLTLRGETAAIIASYIVLY</sequence>
<evidence type="ECO:0000256" key="3">
    <source>
        <dbReference type="ARBA" id="ARBA00022490"/>
    </source>
</evidence>
<dbReference type="STRING" id="1802206.A3D35_02970"/>
<dbReference type="Pfam" id="PF04452">
    <property type="entry name" value="Methyltrans_RNA"/>
    <property type="match status" value="1"/>
</dbReference>
<comment type="catalytic activity">
    <reaction evidence="9 10">
        <text>uridine(1498) in 16S rRNA + S-adenosyl-L-methionine = N(3)-methyluridine(1498) in 16S rRNA + S-adenosyl-L-homocysteine + H(+)</text>
        <dbReference type="Rhea" id="RHEA:42920"/>
        <dbReference type="Rhea" id="RHEA-COMP:10283"/>
        <dbReference type="Rhea" id="RHEA-COMP:10284"/>
        <dbReference type="ChEBI" id="CHEBI:15378"/>
        <dbReference type="ChEBI" id="CHEBI:57856"/>
        <dbReference type="ChEBI" id="CHEBI:59789"/>
        <dbReference type="ChEBI" id="CHEBI:65315"/>
        <dbReference type="ChEBI" id="CHEBI:74502"/>
        <dbReference type="EC" id="2.1.1.193"/>
    </reaction>
</comment>
<keyword evidence="6 10" id="KW-0808">Transferase</keyword>
<comment type="subcellular location">
    <subcellularLocation>
        <location evidence="1 10">Cytoplasm</location>
    </subcellularLocation>
</comment>
<organism evidence="13 14">
    <name type="scientific">Candidatus Staskawiczbacteria bacterium RIFCSPHIGHO2_02_FULL_34_9</name>
    <dbReference type="NCBI Taxonomy" id="1802206"/>
    <lineage>
        <taxon>Bacteria</taxon>
        <taxon>Candidatus Staskawicziibacteriota</taxon>
    </lineage>
</organism>
<evidence type="ECO:0000256" key="5">
    <source>
        <dbReference type="ARBA" id="ARBA00022603"/>
    </source>
</evidence>
<dbReference type="PIRSF" id="PIRSF015601">
    <property type="entry name" value="MTase_slr0722"/>
    <property type="match status" value="1"/>
</dbReference>
<evidence type="ECO:0000259" key="12">
    <source>
        <dbReference type="Pfam" id="PF20260"/>
    </source>
</evidence>
<keyword evidence="5 10" id="KW-0489">Methyltransferase</keyword>
<protein>
    <recommendedName>
        <fullName evidence="10">Ribosomal RNA small subunit methyltransferase E</fullName>
        <ecNumber evidence="10">2.1.1.193</ecNumber>
    </recommendedName>
</protein>
<evidence type="ECO:0000313" key="14">
    <source>
        <dbReference type="Proteomes" id="UP000176421"/>
    </source>
</evidence>
<accession>A0A1G2I415</accession>
<feature type="domain" description="Ribosomal RNA small subunit methyltransferase E methyltransferase" evidence="11">
    <location>
        <begin position="77"/>
        <end position="226"/>
    </location>
</feature>
<comment type="function">
    <text evidence="8 10">Specifically methylates the N3 position of the uracil ring of uridine 1498 (m3U1498) in 16S rRNA. Acts on the fully assembled 30S ribosomal subunit.</text>
</comment>
<dbReference type="GO" id="GO:0070475">
    <property type="term" value="P:rRNA base methylation"/>
    <property type="evidence" value="ECO:0007669"/>
    <property type="project" value="TreeGrafter"/>
</dbReference>
<dbReference type="InterPro" id="IPR046887">
    <property type="entry name" value="RsmE_PUA-like"/>
</dbReference>
<evidence type="ECO:0000313" key="13">
    <source>
        <dbReference type="EMBL" id="OGZ69564.1"/>
    </source>
</evidence>
<keyword evidence="4 10" id="KW-0698">rRNA processing</keyword>
<evidence type="ECO:0000256" key="8">
    <source>
        <dbReference type="ARBA" id="ARBA00025699"/>
    </source>
</evidence>
<evidence type="ECO:0000256" key="2">
    <source>
        <dbReference type="ARBA" id="ARBA00005528"/>
    </source>
</evidence>
<dbReference type="EMBL" id="MHOS01000007">
    <property type="protein sequence ID" value="OGZ69564.1"/>
    <property type="molecule type" value="Genomic_DNA"/>
</dbReference>
<evidence type="ECO:0000256" key="4">
    <source>
        <dbReference type="ARBA" id="ARBA00022552"/>
    </source>
</evidence>
<feature type="domain" description="Ribosomal RNA small subunit methyltransferase E PUA-like" evidence="12">
    <location>
        <begin position="27"/>
        <end position="65"/>
    </location>
</feature>
<dbReference type="InterPro" id="IPR046886">
    <property type="entry name" value="RsmE_MTase_dom"/>
</dbReference>
<dbReference type="SUPFAM" id="SSF75217">
    <property type="entry name" value="alpha/beta knot"/>
    <property type="match status" value="1"/>
</dbReference>
<dbReference type="InterPro" id="IPR006700">
    <property type="entry name" value="RsmE"/>
</dbReference>
<dbReference type="AlphaFoldDB" id="A0A1G2I415"/>
<keyword evidence="3 10" id="KW-0963">Cytoplasm</keyword>
<comment type="caution">
    <text evidence="13">The sequence shown here is derived from an EMBL/GenBank/DDBJ whole genome shotgun (WGS) entry which is preliminary data.</text>
</comment>
<dbReference type="GO" id="GO:0070042">
    <property type="term" value="F:rRNA (uridine-N3-)-methyltransferase activity"/>
    <property type="evidence" value="ECO:0007669"/>
    <property type="project" value="TreeGrafter"/>
</dbReference>
<evidence type="ECO:0000256" key="6">
    <source>
        <dbReference type="ARBA" id="ARBA00022679"/>
    </source>
</evidence>
<name>A0A1G2I415_9BACT</name>
<dbReference type="NCBIfam" id="TIGR00046">
    <property type="entry name" value="RsmE family RNA methyltransferase"/>
    <property type="match status" value="1"/>
</dbReference>
<dbReference type="InterPro" id="IPR029028">
    <property type="entry name" value="Alpha/beta_knot_MTases"/>
</dbReference>
<proteinExistence type="inferred from homology"/>